<reference evidence="2" key="1">
    <citation type="submission" date="2021-12" db="EMBL/GenBank/DDBJ databases">
        <title>Novel species in genus Dyadobacter.</title>
        <authorList>
            <person name="Ma C."/>
        </authorList>
    </citation>
    <scope>NUCLEOTIDE SEQUENCE</scope>
    <source>
        <strain evidence="2">CY399</strain>
    </source>
</reference>
<keyword evidence="3" id="KW-1185">Reference proteome</keyword>
<name>A0A9X1PDC3_9BACT</name>
<comment type="caution">
    <text evidence="2">The sequence shown here is derived from an EMBL/GenBank/DDBJ whole genome shotgun (WGS) entry which is preliminary data.</text>
</comment>
<feature type="transmembrane region" description="Helical" evidence="1">
    <location>
        <begin position="308"/>
        <end position="326"/>
    </location>
</feature>
<protein>
    <recommendedName>
        <fullName evidence="4">DUF2157 domain-containing protein</fullName>
    </recommendedName>
</protein>
<feature type="transmembrane region" description="Helical" evidence="1">
    <location>
        <begin position="137"/>
        <end position="156"/>
    </location>
</feature>
<dbReference type="RefSeq" id="WP_234614638.1">
    <property type="nucleotide sequence ID" value="NZ_CP098806.1"/>
</dbReference>
<feature type="transmembrane region" description="Helical" evidence="1">
    <location>
        <begin position="185"/>
        <end position="201"/>
    </location>
</feature>
<keyword evidence="1" id="KW-0472">Membrane</keyword>
<feature type="transmembrane region" description="Helical" evidence="1">
    <location>
        <begin position="82"/>
        <end position="102"/>
    </location>
</feature>
<evidence type="ECO:0000256" key="1">
    <source>
        <dbReference type="SAM" id="Phobius"/>
    </source>
</evidence>
<feature type="transmembrane region" description="Helical" evidence="1">
    <location>
        <begin position="114"/>
        <end position="131"/>
    </location>
</feature>
<organism evidence="2 3">
    <name type="scientific">Dyadobacter fanqingshengii</name>
    <dbReference type="NCBI Taxonomy" id="2906443"/>
    <lineage>
        <taxon>Bacteria</taxon>
        <taxon>Pseudomonadati</taxon>
        <taxon>Bacteroidota</taxon>
        <taxon>Cytophagia</taxon>
        <taxon>Cytophagales</taxon>
        <taxon>Spirosomataceae</taxon>
        <taxon>Dyadobacter</taxon>
    </lineage>
</organism>
<feature type="transmembrane region" description="Helical" evidence="1">
    <location>
        <begin position="213"/>
        <end position="233"/>
    </location>
</feature>
<dbReference type="EMBL" id="JAJTTA010000002">
    <property type="protein sequence ID" value="MCF0041833.1"/>
    <property type="molecule type" value="Genomic_DNA"/>
</dbReference>
<evidence type="ECO:0008006" key="4">
    <source>
        <dbReference type="Google" id="ProtNLM"/>
    </source>
</evidence>
<dbReference type="AlphaFoldDB" id="A0A9X1PDC3"/>
<evidence type="ECO:0000313" key="2">
    <source>
        <dbReference type="EMBL" id="MCF0041833.1"/>
    </source>
</evidence>
<feature type="transmembrane region" description="Helical" evidence="1">
    <location>
        <begin position="278"/>
        <end position="296"/>
    </location>
</feature>
<gene>
    <name evidence="2" type="ORF">LXM24_17130</name>
</gene>
<keyword evidence="1" id="KW-1133">Transmembrane helix</keyword>
<dbReference type="Proteomes" id="UP001139700">
    <property type="component" value="Unassembled WGS sequence"/>
</dbReference>
<feature type="transmembrane region" description="Helical" evidence="1">
    <location>
        <begin position="253"/>
        <end position="271"/>
    </location>
</feature>
<accession>A0A9X1PDC3</accession>
<keyword evidence="1" id="KW-0812">Transmembrane</keyword>
<feature type="transmembrane region" description="Helical" evidence="1">
    <location>
        <begin position="163"/>
        <end position="179"/>
    </location>
</feature>
<proteinExistence type="predicted"/>
<feature type="transmembrane region" description="Helical" evidence="1">
    <location>
        <begin position="53"/>
        <end position="76"/>
    </location>
</feature>
<sequence length="381" mass="42228">MKKAYNETWIDNLHILNTADHWSEKKLISQEQLESARNAFPQQFYRPGIFVKIGLFIFTLIACSFASGFVSLFLIGNGAGENISVISLICMAGFIFFLEFLIKKNGLYHSGVDNALLYAAMGAAVVPFVSLFDNLEVWQYCIIMFAFAFTATLRYADMVTATSAFLLLFGLLGNIMMKFPVGKAILPFAVMALSAVIYSLVRKDKSTYYERCTKLIEILSLATFYLGGNYLIVREGNALLNDLNLPFAPQIPFAPLFYVFTLSIPVVYIFFGLRKKDRILLILGLVAFALSVYTYRHYFSPFTPAQELAIAGMAMIMLSAALIKYLHTPKHGLSDEQEGKRKLANLEAILVAQHLGQTPVEGNNVEFGGGNFGGGGAGETY</sequence>
<evidence type="ECO:0000313" key="3">
    <source>
        <dbReference type="Proteomes" id="UP001139700"/>
    </source>
</evidence>